<evidence type="ECO:0000313" key="1">
    <source>
        <dbReference type="EMBL" id="KAA1066798.1"/>
    </source>
</evidence>
<evidence type="ECO:0000313" key="4">
    <source>
        <dbReference type="Proteomes" id="UP000324748"/>
    </source>
</evidence>
<organism evidence="2 4">
    <name type="scientific">Puccinia graminis f. sp. tritici</name>
    <dbReference type="NCBI Taxonomy" id="56615"/>
    <lineage>
        <taxon>Eukaryota</taxon>
        <taxon>Fungi</taxon>
        <taxon>Dikarya</taxon>
        <taxon>Basidiomycota</taxon>
        <taxon>Pucciniomycotina</taxon>
        <taxon>Pucciniomycetes</taxon>
        <taxon>Pucciniales</taxon>
        <taxon>Pucciniaceae</taxon>
        <taxon>Puccinia</taxon>
    </lineage>
</organism>
<dbReference type="AlphaFoldDB" id="A0A5B0M5H5"/>
<dbReference type="EMBL" id="VDEP01000416">
    <property type="protein sequence ID" value="KAA1085161.1"/>
    <property type="molecule type" value="Genomic_DNA"/>
</dbReference>
<evidence type="ECO:0000313" key="3">
    <source>
        <dbReference type="EMBL" id="KAA1085161.1"/>
    </source>
</evidence>
<accession>A0A5B0M5H5</accession>
<comment type="caution">
    <text evidence="2">The sequence shown here is derived from an EMBL/GenBank/DDBJ whole genome shotgun (WGS) entry which is preliminary data.</text>
</comment>
<sequence length="170" mass="19130">MNKEPIVAFCSSNADSEWGLSRHLFVIRVDETTSELGTHPFAPCSLHAPDNFAVAIQHPLREAYLASGRWPVLCFSPTSTPPEISFNVCSAKSNEKHQENVSQSRCQRLYPAIFQENILQLDTPSKLRRIQRVVVTHKSDIRSRDHSGRVPVTPVHSGTLPTAVDDQWTW</sequence>
<keyword evidence="4" id="KW-1185">Reference proteome</keyword>
<name>A0A5B0M5H5_PUCGR</name>
<dbReference type="EMBL" id="VDEP01000509">
    <property type="protein sequence ID" value="KAA1066798.1"/>
    <property type="molecule type" value="Genomic_DNA"/>
</dbReference>
<dbReference type="Proteomes" id="UP000325313">
    <property type="component" value="Unassembled WGS sequence"/>
</dbReference>
<gene>
    <name evidence="2" type="ORF">PGT21_025337</name>
    <name evidence="3" type="ORF">PGTUg99_006393</name>
    <name evidence="1" type="ORF">PGTUg99_025897</name>
</gene>
<dbReference type="EMBL" id="VSWC01000170">
    <property type="protein sequence ID" value="KAA1072002.1"/>
    <property type="molecule type" value="Genomic_DNA"/>
</dbReference>
<proteinExistence type="predicted"/>
<evidence type="ECO:0000313" key="5">
    <source>
        <dbReference type="Proteomes" id="UP000325313"/>
    </source>
</evidence>
<reference evidence="4 5" key="1">
    <citation type="submission" date="2019-05" db="EMBL/GenBank/DDBJ databases">
        <title>Emergence of the Ug99 lineage of the wheat stem rust pathogen through somatic hybridization.</title>
        <authorList>
            <person name="Li F."/>
            <person name="Upadhyaya N.M."/>
            <person name="Sperschneider J."/>
            <person name="Matny O."/>
            <person name="Nguyen-Phuc H."/>
            <person name="Mago R."/>
            <person name="Raley C."/>
            <person name="Miller M.E."/>
            <person name="Silverstein K.A.T."/>
            <person name="Henningsen E."/>
            <person name="Hirsch C.D."/>
            <person name="Visser B."/>
            <person name="Pretorius Z.A."/>
            <person name="Steffenson B.J."/>
            <person name="Schwessinger B."/>
            <person name="Dodds P.N."/>
            <person name="Figueroa M."/>
        </authorList>
    </citation>
    <scope>NUCLEOTIDE SEQUENCE [LARGE SCALE GENOMIC DNA]</scope>
    <source>
        <strain evidence="2">21-0</strain>
        <strain evidence="1 5">Ug99</strain>
    </source>
</reference>
<protein>
    <submittedName>
        <fullName evidence="2">Uncharacterized protein</fullName>
    </submittedName>
</protein>
<evidence type="ECO:0000313" key="2">
    <source>
        <dbReference type="EMBL" id="KAA1072002.1"/>
    </source>
</evidence>
<dbReference type="Proteomes" id="UP000324748">
    <property type="component" value="Unassembled WGS sequence"/>
</dbReference>